<dbReference type="Proteomes" id="UP000239239">
    <property type="component" value="Unassembled WGS sequence"/>
</dbReference>
<evidence type="ECO:0000313" key="2">
    <source>
        <dbReference type="Proteomes" id="UP000239239"/>
    </source>
</evidence>
<dbReference type="EMBL" id="PQWY01000001">
    <property type="protein sequence ID" value="PPK34075.1"/>
    <property type="molecule type" value="Genomic_DNA"/>
</dbReference>
<dbReference type="SUPFAM" id="SSF56925">
    <property type="entry name" value="OMPA-like"/>
    <property type="match status" value="1"/>
</dbReference>
<evidence type="ECO:0000313" key="1">
    <source>
        <dbReference type="EMBL" id="PPK34075.1"/>
    </source>
</evidence>
<dbReference type="OrthoDB" id="5647782at2"/>
<organism evidence="1 2">
    <name type="scientific">Legionella pneumophila</name>
    <dbReference type="NCBI Taxonomy" id="446"/>
    <lineage>
        <taxon>Bacteria</taxon>
        <taxon>Pseudomonadati</taxon>
        <taxon>Pseudomonadota</taxon>
        <taxon>Gammaproteobacteria</taxon>
        <taxon>Legionellales</taxon>
        <taxon>Legionellaceae</taxon>
        <taxon>Legionella</taxon>
    </lineage>
</organism>
<gene>
    <name evidence="1" type="ORF">C3928_00905</name>
</gene>
<dbReference type="RefSeq" id="WP_027228063.1">
    <property type="nucleotide sequence ID" value="NZ_CP017601.1"/>
</dbReference>
<comment type="caution">
    <text evidence="1">The sequence shown here is derived from an EMBL/GenBank/DDBJ whole genome shotgun (WGS) entry which is preliminary data.</text>
</comment>
<reference evidence="1 2" key="1">
    <citation type="submission" date="2018-02" db="EMBL/GenBank/DDBJ databases">
        <title>Draft genome sequences of four Legionella pneumophila clinical strains isolated in Ontario.</title>
        <authorList>
            <person name="Fortuna A."/>
            <person name="Ramnarine R."/>
            <person name="Li A."/>
            <person name="Frantz C."/>
            <person name="Mallo G."/>
        </authorList>
    </citation>
    <scope>NUCLEOTIDE SEQUENCE [LARGE SCALE GENOMIC DNA]</scope>
    <source>
        <strain evidence="1 2">LG61</strain>
    </source>
</reference>
<protein>
    <submittedName>
        <fullName evidence="1">Uncharacterized protein</fullName>
    </submittedName>
</protein>
<dbReference type="InterPro" id="IPR011250">
    <property type="entry name" value="OMP/PagP_B-barrel"/>
</dbReference>
<dbReference type="AlphaFoldDB" id="A0A2S6F9H8"/>
<accession>A0A2S6F9H8</accession>
<sequence>MLKKILLTGLFVLFSMNLSASEPIYDEEIPLLWSSIITVSGGPSWVTPGQNQYIYPMSPIYIINFNPNLPPNYYLYFTDDSPTSVLANGEVFFGLQRAINPKMIGQLGLGVAGVSDAKVTGDVNLNGLFHVYSYDYKVNHARVELKGKLIGSAFTPVQPYLSGSFGIAFNNAHDYRTLSINQFLFPAPWFASNTTYAFAYSVGAGVQKMLNRNWQVGVGYEFADLGKSYLGGDGVNITKGPRLTHLYNNQLLFSVSYLYS</sequence>
<proteinExistence type="predicted"/>
<dbReference type="Gene3D" id="2.40.160.20">
    <property type="match status" value="1"/>
</dbReference>
<name>A0A2S6F9H8_LEGPN</name>